<evidence type="ECO:0000313" key="3">
    <source>
        <dbReference type="Proteomes" id="UP000030754"/>
    </source>
</evidence>
<feature type="compositionally biased region" description="Polar residues" evidence="1">
    <location>
        <begin position="1220"/>
        <end position="1240"/>
    </location>
</feature>
<feature type="compositionally biased region" description="Pro residues" evidence="1">
    <location>
        <begin position="506"/>
        <end position="530"/>
    </location>
</feature>
<dbReference type="AlphaFoldDB" id="U6MRY1"/>
<feature type="compositionally biased region" description="Low complexity" evidence="1">
    <location>
        <begin position="766"/>
        <end position="794"/>
    </location>
</feature>
<feature type="region of interest" description="Disordered" evidence="1">
    <location>
        <begin position="1"/>
        <end position="239"/>
    </location>
</feature>
<accession>U6MRY1</accession>
<evidence type="ECO:0000313" key="2">
    <source>
        <dbReference type="EMBL" id="CDJ65219.1"/>
    </source>
</evidence>
<feature type="compositionally biased region" description="Polar residues" evidence="1">
    <location>
        <begin position="1"/>
        <end position="16"/>
    </location>
</feature>
<feature type="compositionally biased region" description="Basic and acidic residues" evidence="1">
    <location>
        <begin position="1179"/>
        <end position="1214"/>
    </location>
</feature>
<dbReference type="GeneID" id="25470434"/>
<feature type="compositionally biased region" description="Low complexity" evidence="1">
    <location>
        <begin position="401"/>
        <end position="465"/>
    </location>
</feature>
<feature type="compositionally biased region" description="Polar residues" evidence="1">
    <location>
        <begin position="615"/>
        <end position="636"/>
    </location>
</feature>
<feature type="compositionally biased region" description="Low complexity" evidence="1">
    <location>
        <begin position="900"/>
        <end position="914"/>
    </location>
</feature>
<feature type="compositionally biased region" description="Low complexity" evidence="1">
    <location>
        <begin position="17"/>
        <end position="31"/>
    </location>
</feature>
<keyword evidence="3" id="KW-1185">Reference proteome</keyword>
<organism evidence="2 3">
    <name type="scientific">Eimeria necatrix</name>
    <dbReference type="NCBI Taxonomy" id="51315"/>
    <lineage>
        <taxon>Eukaryota</taxon>
        <taxon>Sar</taxon>
        <taxon>Alveolata</taxon>
        <taxon>Apicomplexa</taxon>
        <taxon>Conoidasida</taxon>
        <taxon>Coccidia</taxon>
        <taxon>Eucoccidiorida</taxon>
        <taxon>Eimeriorina</taxon>
        <taxon>Eimeriidae</taxon>
        <taxon>Eimeria</taxon>
    </lineage>
</organism>
<protein>
    <submittedName>
        <fullName evidence="2">Uncharacterized protein</fullName>
    </submittedName>
</protein>
<feature type="region of interest" description="Disordered" evidence="1">
    <location>
        <begin position="385"/>
        <end position="470"/>
    </location>
</feature>
<feature type="region of interest" description="Disordered" evidence="1">
    <location>
        <begin position="763"/>
        <end position="832"/>
    </location>
</feature>
<sequence>MQATDVACSNQGTVGDSTPPAAVSASTSVRSSGEEAESTAPRESTNGYTLLLGNSSESETTELDAADGQSTTPLLPSAGSQETASSQETEMPNVTQEEVQASITTPKAPPNSPQRQEQVVQPHYQRQQQRGRYQHPGGRGVPRGSRPYEQRQGNFAANNGEYHQHHNGPQHHRGRGGYISIRQAPTHPQHFPRQYAHPQQQQNQQQQQQQQQQPRRPFPRQQGQPHYHGFGPNAAPRGGIWYKASGPAYYPQHPLPQGYFMPPQPGQVMPPPPPPPPMNNRVPYSPALMHGHPIYPMPPHVQPLQPPRPLSPEELHFLQQQHMHIHGQPPMQPPIHQQCHQHQELQNQEQQQLHQQHQQLLEQQHQQQLQHEQLQQEQLQREQLQQEQVQQEQPHQEQPKQEQMQQEQLQEGQLQQGEQQEQQQQKQQEQQQQQQPEVQQGSLNAQQPVQQHTEQQAEQQPQPQHEQPKAFNEEAYTEQQQQYVNEMNGHPAHFHTHMQHHQQPGPNMPPPTELGPHPGFPQQPAYPPFPHMQHEHQEQRFMHPPPRPFHAQQGPHWRPQPRFVNPQQQRLHQQHQEHLHRQQMNLHQQREQILHQKAQLDEQQRRLQQQQQQLSYPTDQHGRSQQPQKHWQQSKFLSEEQRQIHQQQHYLEQQLRHLQNQQEFINHQRGYHHDPEFVHQRLIYLEQQQRYLGKLQQHQQMYSGGGAAARHMVPDWVPDPSPLGFYDSTGLWIPYGMEDYHKKQLEEARGRIREEQKALNAEVSQAAARVAHSPRSSRASRYPSSRADSNASRHNNNRRRQGPLYPQPNMRYQGAVPGPNNRMNPQNSRAPCNASGVPLHIFRDDVEYARALWRRMSGKLRHQIFLMRDERRQKERQNRQPRNGRERQQAPERRQEQTEEQQQQRDPVSQQRDPVSQTSDCDEMRPVTNLGETAPGEVSHEISSSANDAADLEGLPLLNIASFQFRSPREQYGASTSSRSNPRPEAANAGNSSTALMDLYLALRSCDPRVPAESEKANDEENESVANKEEKTQFNHEDLLRRSMLRYLGEGHWTSYEEFVTSQAAALRLSENEIMHMHLVFYLDLFNQQATQHVADILREHGTECRSAISNSRKGKEGVCLQENTETNVQECTVAKQELQNRLRLLQILQERYRGLIEGRIEQLRNVILRTAQTNNSRGDNDATEKAPEDKPRKPQEGQQNHEEAPEGEGKSVEPAHGQGSDSTSETAQNAADQHSETSP</sequence>
<dbReference type="RefSeq" id="XP_013433686.1">
    <property type="nucleotide sequence ID" value="XM_013578232.1"/>
</dbReference>
<gene>
    <name evidence="2" type="ORF">ENH_00002390</name>
</gene>
<feature type="region of interest" description="Disordered" evidence="1">
    <location>
        <begin position="969"/>
        <end position="990"/>
    </location>
</feature>
<feature type="compositionally biased region" description="Polar residues" evidence="1">
    <location>
        <begin position="41"/>
        <end position="58"/>
    </location>
</feature>
<feature type="compositionally biased region" description="Basic residues" evidence="1">
    <location>
        <begin position="165"/>
        <end position="175"/>
    </location>
</feature>
<feature type="compositionally biased region" description="Polar residues" evidence="1">
    <location>
        <begin position="68"/>
        <end position="105"/>
    </location>
</feature>
<feature type="compositionally biased region" description="Basic and acidic residues" evidence="1">
    <location>
        <begin position="588"/>
        <end position="605"/>
    </location>
</feature>
<feature type="region of interest" description="Disordered" evidence="1">
    <location>
        <begin position="1010"/>
        <end position="1034"/>
    </location>
</feature>
<feature type="compositionally biased region" description="Low complexity" evidence="1">
    <location>
        <begin position="118"/>
        <end position="147"/>
    </location>
</feature>
<proteinExistence type="predicted"/>
<feature type="region of interest" description="Disordered" evidence="1">
    <location>
        <begin position="1172"/>
        <end position="1240"/>
    </location>
</feature>
<feature type="compositionally biased region" description="Basic and acidic residues" evidence="1">
    <location>
        <begin position="868"/>
        <end position="897"/>
    </location>
</feature>
<feature type="compositionally biased region" description="Low complexity" evidence="1">
    <location>
        <begin position="192"/>
        <end position="225"/>
    </location>
</feature>
<feature type="region of interest" description="Disordered" evidence="1">
    <location>
        <begin position="868"/>
        <end position="945"/>
    </location>
</feature>
<feature type="region of interest" description="Disordered" evidence="1">
    <location>
        <begin position="324"/>
        <end position="359"/>
    </location>
</feature>
<dbReference type="Proteomes" id="UP000030754">
    <property type="component" value="Unassembled WGS sequence"/>
</dbReference>
<feature type="compositionally biased region" description="Polar residues" evidence="1">
    <location>
        <begin position="821"/>
        <end position="830"/>
    </location>
</feature>
<dbReference type="VEuPathDB" id="ToxoDB:ENH_00002390"/>
<dbReference type="OrthoDB" id="10589893at2759"/>
<name>U6MRY1_9EIME</name>
<reference evidence="2" key="1">
    <citation type="submission" date="2013-10" db="EMBL/GenBank/DDBJ databases">
        <title>Genomic analysis of the causative agents of coccidiosis in chickens.</title>
        <authorList>
            <person name="Reid A.J."/>
            <person name="Blake D."/>
            <person name="Billington K."/>
            <person name="Browne H."/>
            <person name="Dunn M."/>
            <person name="Hung S."/>
            <person name="Kawahara F."/>
            <person name="Miranda-Saavedra D."/>
            <person name="Mourier T."/>
            <person name="Nagra H."/>
            <person name="Otto T.D."/>
            <person name="Rawlings N."/>
            <person name="Sanchez A."/>
            <person name="Sanders M."/>
            <person name="Subramaniam C."/>
            <person name="Tay Y."/>
            <person name="Dear P."/>
            <person name="Doerig C."/>
            <person name="Gruber A."/>
            <person name="Parkinson J."/>
            <person name="Shirley M."/>
            <person name="Wan K.L."/>
            <person name="Berriman M."/>
            <person name="Tomley F."/>
            <person name="Pain A."/>
        </authorList>
    </citation>
    <scope>NUCLEOTIDE SEQUENCE [LARGE SCALE GENOMIC DNA]</scope>
    <source>
        <strain evidence="2">Houghton</strain>
    </source>
</reference>
<evidence type="ECO:0000256" key="1">
    <source>
        <dbReference type="SAM" id="MobiDB-lite"/>
    </source>
</evidence>
<reference evidence="2" key="2">
    <citation type="submission" date="2013-10" db="EMBL/GenBank/DDBJ databases">
        <authorList>
            <person name="Aslett M."/>
        </authorList>
    </citation>
    <scope>NUCLEOTIDE SEQUENCE [LARGE SCALE GENOMIC DNA]</scope>
    <source>
        <strain evidence="2">Houghton</strain>
    </source>
</reference>
<feature type="region of interest" description="Disordered" evidence="1">
    <location>
        <begin position="496"/>
        <end position="645"/>
    </location>
</feature>
<feature type="compositionally biased region" description="Basic and acidic residues" evidence="1">
    <location>
        <begin position="532"/>
        <end position="541"/>
    </location>
</feature>
<dbReference type="EMBL" id="HG723089">
    <property type="protein sequence ID" value="CDJ65219.1"/>
    <property type="molecule type" value="Genomic_DNA"/>
</dbReference>
<feature type="compositionally biased region" description="Basic and acidic residues" evidence="1">
    <location>
        <begin position="1010"/>
        <end position="1019"/>
    </location>
</feature>